<accession>A0A9P6M770</accession>
<dbReference type="InterPro" id="IPR056227">
    <property type="entry name" value="TMD0_ABC"/>
</dbReference>
<feature type="non-terminal residue" evidence="4">
    <location>
        <position position="1"/>
    </location>
</feature>
<feature type="transmembrane region" description="Helical" evidence="2">
    <location>
        <begin position="163"/>
        <end position="181"/>
    </location>
</feature>
<dbReference type="GO" id="GO:0005524">
    <property type="term" value="F:ATP binding"/>
    <property type="evidence" value="ECO:0007669"/>
    <property type="project" value="UniProtKB-KW"/>
</dbReference>
<name>A0A9P6M770_9FUNG</name>
<keyword evidence="2" id="KW-0812">Transmembrane</keyword>
<sequence length="301" mass="34135">MPHIAQMNMQSVLGEGLLSQFSTHPFPPPSTGTPLVPQDGFCGRGEGWGPISRDRYDLTLCFKFSVLLGFFSIMAAVAFVVRIMHLRVHRTPHHLGRTAWIYWPTQASMGLVAILALINACLRYWHDDGSLAAILGYLCFGTAWIIALVLNHDEHRYTIRSSDLIYSFYFLSIVFLGAIVLDPQTGGNSQFTLTMGSMICLTLGFVVEAWPRTNTKIQQQSHGTSAYDKANFFSRCTFHFYQPIISLSVKKTITMDDLQNQLPNFIKTAESYEDLERQWNKNVAKSRETHKKVSLFWTIIQ</sequence>
<feature type="domain" description="ABC transporter TMD0" evidence="3">
    <location>
        <begin position="41"/>
        <end position="178"/>
    </location>
</feature>
<dbReference type="GO" id="GO:0016020">
    <property type="term" value="C:membrane"/>
    <property type="evidence" value="ECO:0007669"/>
    <property type="project" value="UniProtKB-SubCell"/>
</dbReference>
<evidence type="ECO:0000256" key="2">
    <source>
        <dbReference type="SAM" id="Phobius"/>
    </source>
</evidence>
<gene>
    <name evidence="4" type="primary">ABCC9</name>
    <name evidence="4" type="ORF">BGZ65_010467</name>
</gene>
<dbReference type="AlphaFoldDB" id="A0A9P6M770"/>
<evidence type="ECO:0000259" key="3">
    <source>
        <dbReference type="Pfam" id="PF24357"/>
    </source>
</evidence>
<keyword evidence="2" id="KW-1133">Transmembrane helix</keyword>
<proteinExistence type="predicted"/>
<organism evidence="4 5">
    <name type="scientific">Modicella reniformis</name>
    <dbReference type="NCBI Taxonomy" id="1440133"/>
    <lineage>
        <taxon>Eukaryota</taxon>
        <taxon>Fungi</taxon>
        <taxon>Fungi incertae sedis</taxon>
        <taxon>Mucoromycota</taxon>
        <taxon>Mortierellomycotina</taxon>
        <taxon>Mortierellomycetes</taxon>
        <taxon>Mortierellales</taxon>
        <taxon>Mortierellaceae</taxon>
        <taxon>Modicella</taxon>
    </lineage>
</organism>
<evidence type="ECO:0000313" key="5">
    <source>
        <dbReference type="Proteomes" id="UP000749646"/>
    </source>
</evidence>
<comment type="subcellular location">
    <subcellularLocation>
        <location evidence="1">Membrane</location>
        <topology evidence="1">Multi-pass membrane protein</topology>
    </subcellularLocation>
</comment>
<dbReference type="Pfam" id="PF24357">
    <property type="entry name" value="TMD0_ABC"/>
    <property type="match status" value="1"/>
</dbReference>
<reference evidence="4" key="1">
    <citation type="journal article" date="2020" name="Fungal Divers.">
        <title>Resolving the Mortierellaceae phylogeny through synthesis of multi-gene phylogenetics and phylogenomics.</title>
        <authorList>
            <person name="Vandepol N."/>
            <person name="Liber J."/>
            <person name="Desiro A."/>
            <person name="Na H."/>
            <person name="Kennedy M."/>
            <person name="Barry K."/>
            <person name="Grigoriev I.V."/>
            <person name="Miller A.N."/>
            <person name="O'Donnell K."/>
            <person name="Stajich J.E."/>
            <person name="Bonito G."/>
        </authorList>
    </citation>
    <scope>NUCLEOTIDE SEQUENCE</scope>
    <source>
        <strain evidence="4">MES-2147</strain>
    </source>
</reference>
<dbReference type="OrthoDB" id="6500128at2759"/>
<feature type="transmembrane region" description="Helical" evidence="2">
    <location>
        <begin position="193"/>
        <end position="210"/>
    </location>
</feature>
<feature type="transmembrane region" description="Helical" evidence="2">
    <location>
        <begin position="101"/>
        <end position="125"/>
    </location>
</feature>
<evidence type="ECO:0000313" key="4">
    <source>
        <dbReference type="EMBL" id="KAF9971362.1"/>
    </source>
</evidence>
<evidence type="ECO:0000256" key="1">
    <source>
        <dbReference type="ARBA" id="ARBA00004141"/>
    </source>
</evidence>
<keyword evidence="4" id="KW-0547">Nucleotide-binding</keyword>
<protein>
    <submittedName>
        <fullName evidence="4">ATP-binding cassette, sub-C (CFTR MRP), member 9</fullName>
    </submittedName>
</protein>
<dbReference type="EMBL" id="JAAAHW010004819">
    <property type="protein sequence ID" value="KAF9971362.1"/>
    <property type="molecule type" value="Genomic_DNA"/>
</dbReference>
<feature type="transmembrane region" description="Helical" evidence="2">
    <location>
        <begin position="131"/>
        <end position="151"/>
    </location>
</feature>
<keyword evidence="5" id="KW-1185">Reference proteome</keyword>
<dbReference type="Proteomes" id="UP000749646">
    <property type="component" value="Unassembled WGS sequence"/>
</dbReference>
<feature type="transmembrane region" description="Helical" evidence="2">
    <location>
        <begin position="62"/>
        <end position="81"/>
    </location>
</feature>
<keyword evidence="2" id="KW-0472">Membrane</keyword>
<keyword evidence="4" id="KW-0067">ATP-binding</keyword>
<comment type="caution">
    <text evidence="4">The sequence shown here is derived from an EMBL/GenBank/DDBJ whole genome shotgun (WGS) entry which is preliminary data.</text>
</comment>